<proteinExistence type="predicted"/>
<reference evidence="1" key="1">
    <citation type="submission" date="2023-07" db="EMBL/GenBank/DDBJ databases">
        <title>Two novel species in the genus Flavivirga.</title>
        <authorList>
            <person name="Kwon K."/>
        </authorList>
    </citation>
    <scope>NUCLEOTIDE SEQUENCE</scope>
    <source>
        <strain evidence="1">KACC 14157</strain>
    </source>
</reference>
<sequence length="66" mass="7487">MAFLLLVLLENTKYRQTTFINKSNAPNQEGRIISLVNILRTNGMEVSNIVPRITNADFESVFLSTE</sequence>
<keyword evidence="2" id="KW-1185">Reference proteome</keyword>
<name>A0ABT8X391_9FLAO</name>
<comment type="caution">
    <text evidence="1">The sequence shown here is derived from an EMBL/GenBank/DDBJ whole genome shotgun (WGS) entry which is preliminary data.</text>
</comment>
<accession>A0ABT8X391</accession>
<dbReference type="Proteomes" id="UP001176891">
    <property type="component" value="Unassembled WGS sequence"/>
</dbReference>
<evidence type="ECO:0000313" key="1">
    <source>
        <dbReference type="EMBL" id="MDO5988414.1"/>
    </source>
</evidence>
<dbReference type="EMBL" id="JAUOEM010000004">
    <property type="protein sequence ID" value="MDO5988414.1"/>
    <property type="molecule type" value="Genomic_DNA"/>
</dbReference>
<evidence type="ECO:0000313" key="2">
    <source>
        <dbReference type="Proteomes" id="UP001176891"/>
    </source>
</evidence>
<dbReference type="RefSeq" id="WP_303283030.1">
    <property type="nucleotide sequence ID" value="NZ_BAABCZ010000009.1"/>
</dbReference>
<organism evidence="1 2">
    <name type="scientific">Flavivirga amylovorans</name>
    <dbReference type="NCBI Taxonomy" id="870486"/>
    <lineage>
        <taxon>Bacteria</taxon>
        <taxon>Pseudomonadati</taxon>
        <taxon>Bacteroidota</taxon>
        <taxon>Flavobacteriia</taxon>
        <taxon>Flavobacteriales</taxon>
        <taxon>Flavobacteriaceae</taxon>
        <taxon>Flavivirga</taxon>
    </lineage>
</organism>
<protein>
    <submittedName>
        <fullName evidence="1">Uncharacterized protein</fullName>
    </submittedName>
</protein>
<gene>
    <name evidence="1" type="ORF">Q4Q39_13460</name>
</gene>